<sequence length="200" mass="22378">MFLGVCRPNTRREYSTRKGKCKKPEAKGEKGRSRSSFGSERAGPTATRDDSQRKASIDEPSEADGRDKRRTPGRPRSRKERREGGRDGVAGPATPSLTEDSVVPTERASQRARGRADGIGFSSSRRRKEGRKEEEEEAAPSGARTERARGETMEGSLGDEDEDEGARQDKMQRQRAQEEEEEESQAKAKAMLHCIFHQRE</sequence>
<protein>
    <submittedName>
        <fullName evidence="2">Uncharacterized protein</fullName>
    </submittedName>
</protein>
<proteinExistence type="predicted"/>
<accession>A0A176WDQ9</accession>
<comment type="caution">
    <text evidence="2">The sequence shown here is derived from an EMBL/GenBank/DDBJ whole genome shotgun (WGS) entry which is preliminary data.</text>
</comment>
<evidence type="ECO:0000313" key="3">
    <source>
        <dbReference type="Proteomes" id="UP000077202"/>
    </source>
</evidence>
<reference evidence="2" key="1">
    <citation type="submission" date="2016-03" db="EMBL/GenBank/DDBJ databases">
        <title>Mechanisms controlling the formation of the plant cell surface in tip-growing cells are functionally conserved among land plants.</title>
        <authorList>
            <person name="Honkanen S."/>
            <person name="Jones V.A."/>
            <person name="Morieri G."/>
            <person name="Champion C."/>
            <person name="Hetherington A.J."/>
            <person name="Kelly S."/>
            <person name="Saint-Marcoux D."/>
            <person name="Proust H."/>
            <person name="Prescott H."/>
            <person name="Dolan L."/>
        </authorList>
    </citation>
    <scope>NUCLEOTIDE SEQUENCE [LARGE SCALE GENOMIC DNA]</scope>
    <source>
        <tissue evidence="2">Whole gametophyte</tissue>
    </source>
</reference>
<dbReference type="Proteomes" id="UP000077202">
    <property type="component" value="Unassembled WGS sequence"/>
</dbReference>
<organism evidence="2 3">
    <name type="scientific">Marchantia polymorpha subsp. ruderalis</name>
    <dbReference type="NCBI Taxonomy" id="1480154"/>
    <lineage>
        <taxon>Eukaryota</taxon>
        <taxon>Viridiplantae</taxon>
        <taxon>Streptophyta</taxon>
        <taxon>Embryophyta</taxon>
        <taxon>Marchantiophyta</taxon>
        <taxon>Marchantiopsida</taxon>
        <taxon>Marchantiidae</taxon>
        <taxon>Marchantiales</taxon>
        <taxon>Marchantiaceae</taxon>
        <taxon>Marchantia</taxon>
    </lineage>
</organism>
<dbReference type="EMBL" id="LVLJ01001114">
    <property type="protein sequence ID" value="OAE31330.1"/>
    <property type="molecule type" value="Genomic_DNA"/>
</dbReference>
<feature type="compositionally biased region" description="Basic residues" evidence="1">
    <location>
        <begin position="68"/>
        <end position="79"/>
    </location>
</feature>
<evidence type="ECO:0000313" key="2">
    <source>
        <dbReference type="EMBL" id="OAE31330.1"/>
    </source>
</evidence>
<dbReference type="AlphaFoldDB" id="A0A176WDQ9"/>
<gene>
    <name evidence="2" type="ORF">AXG93_4510s1040</name>
</gene>
<evidence type="ECO:0000256" key="1">
    <source>
        <dbReference type="SAM" id="MobiDB-lite"/>
    </source>
</evidence>
<feature type="compositionally biased region" description="Basic and acidic residues" evidence="1">
    <location>
        <begin position="10"/>
        <end position="32"/>
    </location>
</feature>
<feature type="compositionally biased region" description="Basic and acidic residues" evidence="1">
    <location>
        <begin position="165"/>
        <end position="177"/>
    </location>
</feature>
<feature type="compositionally biased region" description="Basic and acidic residues" evidence="1">
    <location>
        <begin position="47"/>
        <end position="67"/>
    </location>
</feature>
<feature type="region of interest" description="Disordered" evidence="1">
    <location>
        <begin position="1"/>
        <end position="189"/>
    </location>
</feature>
<name>A0A176WDQ9_MARPO</name>
<keyword evidence="3" id="KW-1185">Reference proteome</keyword>